<feature type="domain" description="F-box" evidence="2">
    <location>
        <begin position="1"/>
        <end position="48"/>
    </location>
</feature>
<gene>
    <name evidence="3" type="ORF">SEUCBS140593_003196</name>
</gene>
<proteinExistence type="predicted"/>
<dbReference type="SUPFAM" id="SSF81383">
    <property type="entry name" value="F-box domain"/>
    <property type="match status" value="1"/>
</dbReference>
<feature type="compositionally biased region" description="Polar residues" evidence="1">
    <location>
        <begin position="555"/>
        <end position="569"/>
    </location>
</feature>
<organism evidence="3 4">
    <name type="scientific">Sporothrix eucalyptigena</name>
    <dbReference type="NCBI Taxonomy" id="1812306"/>
    <lineage>
        <taxon>Eukaryota</taxon>
        <taxon>Fungi</taxon>
        <taxon>Dikarya</taxon>
        <taxon>Ascomycota</taxon>
        <taxon>Pezizomycotina</taxon>
        <taxon>Sordariomycetes</taxon>
        <taxon>Sordariomycetidae</taxon>
        <taxon>Ophiostomatales</taxon>
        <taxon>Ophiostomataceae</taxon>
        <taxon>Sporothrix</taxon>
    </lineage>
</organism>
<evidence type="ECO:0000259" key="2">
    <source>
        <dbReference type="PROSITE" id="PS50181"/>
    </source>
</evidence>
<feature type="region of interest" description="Disordered" evidence="1">
    <location>
        <begin position="343"/>
        <end position="373"/>
    </location>
</feature>
<evidence type="ECO:0000256" key="1">
    <source>
        <dbReference type="SAM" id="MobiDB-lite"/>
    </source>
</evidence>
<dbReference type="Proteomes" id="UP001642482">
    <property type="component" value="Unassembled WGS sequence"/>
</dbReference>
<protein>
    <recommendedName>
        <fullName evidence="2">F-box domain-containing protein</fullName>
    </recommendedName>
</protein>
<dbReference type="EMBL" id="CAWUHD010000023">
    <property type="protein sequence ID" value="CAK7217388.1"/>
    <property type="molecule type" value="Genomic_DNA"/>
</dbReference>
<sequence length="661" mass="74907">MVLFTDLPLEVGTAILSYVTPRDLVSASLANRGMYSYIKGNSQVHRHVYCNYFDKPPATDVDWEQEIHDFRRLRNICHNKDKSKEDEFDFFSSKVKGYLGVAPETVAPGFNLSTRTYRNEGHLERLINGRSNYDAFFTRSFLYDRMRRPKSQLPFPDKPLALHQASAQLHCLLGAVVLKHVVNERKVVHSYPYAVSKVYDMREYSRASLWGPFMSDGSGNVDWEKVEAIMLVLRYNLIRKDFMRFKVIHTYWNSKFLGSSPGSYRPLIRNMEDLPDDTVELDNEDPYGVTGTWLRLVSFLDYSDFFRFNFPDEEDVPDNMPRKPFNAEEELRMIVMKIHVTRIERPGERDEEQSENVGPTTVDDGPYDNTHPDFPIVHFQGKSNSMDNPWDDNANSGLRGTVRTTKEGHIRWTTFSTFDGHPRWRSEGIQIGGRRSGRGVIGNWFDANYDRQGPCGPTAFWKVHAKKKSSPAVAILGDRIESYAYLLTDNEESFDSLRSDHPPWLMATTAAAATAAVVAARLHAFASGSNVGEAGEASGSGSASGSNEASAKEAPTSSGSGAGLDSNTRGYDYGDDATDDEDDVFQGIKDDEDEERRLRAYMPQRIHNDERLFAHYHLPTSSILQAQFEIIHDTNADDTQWNAQWDGHDSDGDDDAEWPFA</sequence>
<accession>A0ABP0BCW2</accession>
<evidence type="ECO:0000313" key="3">
    <source>
        <dbReference type="EMBL" id="CAK7217388.1"/>
    </source>
</evidence>
<feature type="region of interest" description="Disordered" evidence="1">
    <location>
        <begin position="530"/>
        <end position="591"/>
    </location>
</feature>
<dbReference type="Pfam" id="PF12937">
    <property type="entry name" value="F-box-like"/>
    <property type="match status" value="1"/>
</dbReference>
<evidence type="ECO:0000313" key="4">
    <source>
        <dbReference type="Proteomes" id="UP001642482"/>
    </source>
</evidence>
<feature type="compositionally biased region" description="Acidic residues" evidence="1">
    <location>
        <begin position="651"/>
        <end position="661"/>
    </location>
</feature>
<dbReference type="InterPro" id="IPR036047">
    <property type="entry name" value="F-box-like_dom_sf"/>
</dbReference>
<name>A0ABP0BCW2_9PEZI</name>
<dbReference type="InterPro" id="IPR001810">
    <property type="entry name" value="F-box_dom"/>
</dbReference>
<feature type="compositionally biased region" description="Acidic residues" evidence="1">
    <location>
        <begin position="573"/>
        <end position="591"/>
    </location>
</feature>
<reference evidence="3 4" key="1">
    <citation type="submission" date="2024-01" db="EMBL/GenBank/DDBJ databases">
        <authorList>
            <person name="Allen C."/>
            <person name="Tagirdzhanova G."/>
        </authorList>
    </citation>
    <scope>NUCLEOTIDE SEQUENCE [LARGE SCALE GENOMIC DNA]</scope>
</reference>
<comment type="caution">
    <text evidence="3">The sequence shown here is derived from an EMBL/GenBank/DDBJ whole genome shotgun (WGS) entry which is preliminary data.</text>
</comment>
<feature type="region of interest" description="Disordered" evidence="1">
    <location>
        <begin position="640"/>
        <end position="661"/>
    </location>
</feature>
<dbReference type="PROSITE" id="PS50181">
    <property type="entry name" value="FBOX"/>
    <property type="match status" value="1"/>
</dbReference>
<dbReference type="CDD" id="cd09917">
    <property type="entry name" value="F-box_SF"/>
    <property type="match status" value="1"/>
</dbReference>
<keyword evidence="4" id="KW-1185">Reference proteome</keyword>
<feature type="compositionally biased region" description="Low complexity" evidence="1">
    <location>
        <begin position="530"/>
        <end position="549"/>
    </location>
</feature>